<dbReference type="EMBL" id="FOGK01000002">
    <property type="protein sequence ID" value="SER18252.1"/>
    <property type="molecule type" value="Genomic_DNA"/>
</dbReference>
<accession>A0A1H9M3H0</accession>
<dbReference type="Proteomes" id="UP000182818">
    <property type="component" value="Unassembled WGS sequence"/>
</dbReference>
<protein>
    <submittedName>
        <fullName evidence="1">Uncharacterized protein</fullName>
    </submittedName>
</protein>
<proteinExistence type="predicted"/>
<evidence type="ECO:0000313" key="1">
    <source>
        <dbReference type="EMBL" id="SER18252.1"/>
    </source>
</evidence>
<sequence length="98" mass="11474">MMKFHKKDVTITETVGNSAGVTMKFRRKDAIIAEQFDGTPEMTKKYDLLQPFADQGYLRYYLNFQVVHKNDWLVYDGGLIPQILSDKTFNEMYEPVKD</sequence>
<dbReference type="RefSeq" id="WP_143053144.1">
    <property type="nucleotide sequence ID" value="NZ_BJYP01000011.1"/>
</dbReference>
<dbReference type="GeneID" id="76043189"/>
<organism evidence="1 2">
    <name type="scientific">Pediococcus ethanolidurans</name>
    <dbReference type="NCBI Taxonomy" id="319653"/>
    <lineage>
        <taxon>Bacteria</taxon>
        <taxon>Bacillati</taxon>
        <taxon>Bacillota</taxon>
        <taxon>Bacilli</taxon>
        <taxon>Lactobacillales</taxon>
        <taxon>Lactobacillaceae</taxon>
        <taxon>Pediococcus</taxon>
    </lineage>
</organism>
<comment type="caution">
    <text evidence="1">The sequence shown here is derived from an EMBL/GenBank/DDBJ whole genome shotgun (WGS) entry which is preliminary data.</text>
</comment>
<evidence type="ECO:0000313" key="2">
    <source>
        <dbReference type="Proteomes" id="UP000182818"/>
    </source>
</evidence>
<keyword evidence="2" id="KW-1185">Reference proteome</keyword>
<gene>
    <name evidence="1" type="ORF">SAMN04487973_102165</name>
</gene>
<name>A0A1H9M3H0_9LACO</name>
<reference evidence="1 2" key="1">
    <citation type="submission" date="2016-10" db="EMBL/GenBank/DDBJ databases">
        <authorList>
            <person name="Varghese N."/>
            <person name="Submissions S."/>
        </authorList>
    </citation>
    <scope>NUCLEOTIDE SEQUENCE [LARGE SCALE GENOMIC DNA]</scope>
    <source>
        <strain evidence="1 2">CGMCC 1.3889</strain>
    </source>
</reference>